<evidence type="ECO:0000259" key="7">
    <source>
        <dbReference type="Pfam" id="PF03712"/>
    </source>
</evidence>
<dbReference type="InterPro" id="IPR008977">
    <property type="entry name" value="PHM/PNGase_F_dom_sf"/>
</dbReference>
<feature type="disulfide bond" evidence="6">
    <location>
        <begin position="90"/>
        <end position="111"/>
    </location>
</feature>
<dbReference type="Pfam" id="PF03712">
    <property type="entry name" value="Cu2_monoox_C"/>
    <property type="match status" value="1"/>
</dbReference>
<protein>
    <recommendedName>
        <fullName evidence="7">Copper type II ascorbate-dependent monooxygenase C-terminal domain-containing protein</fullName>
    </recommendedName>
</protein>
<dbReference type="PANTHER" id="PTHR10680">
    <property type="entry name" value="PEPTIDYL-GLYCINE ALPHA-AMIDATING MONOOXYGENASE"/>
    <property type="match status" value="1"/>
</dbReference>
<comment type="cofactor">
    <cofactor evidence="5">
        <name>Cu(2+)</name>
        <dbReference type="ChEBI" id="CHEBI:29036"/>
    </cofactor>
    <text evidence="5">Binds 2 Cu(2+) ions per subunit.</text>
</comment>
<evidence type="ECO:0000256" key="5">
    <source>
        <dbReference type="PIRSR" id="PIRSR600720-2"/>
    </source>
</evidence>
<evidence type="ECO:0000313" key="9">
    <source>
        <dbReference type="Proteomes" id="UP000270094"/>
    </source>
</evidence>
<dbReference type="GO" id="GO:0046872">
    <property type="term" value="F:metal ion binding"/>
    <property type="evidence" value="ECO:0007669"/>
    <property type="project" value="UniProtKB-KW"/>
</dbReference>
<dbReference type="InterPro" id="IPR024548">
    <property type="entry name" value="Cu2_monoox_C"/>
</dbReference>
<sequence>MFSWKKGFFPESFETACVIEEDVVIHPFAFRTHAHRHGVDVSGWVVDEDRYGVDHWYLIGRRNPQLPQMFAPVHNKTITVSQGQMLAARCIMKNDENRNVPMGQTGEDEMCNFYMMYWVDGDRPKSASNRLTLLQVLQDNTCYSPGAPFYHWATEGGLNHIPK</sequence>
<dbReference type="Proteomes" id="UP000270094">
    <property type="component" value="Unassembled WGS sequence"/>
</dbReference>
<dbReference type="SUPFAM" id="SSF49742">
    <property type="entry name" value="PHM/PNGase F"/>
    <property type="match status" value="1"/>
</dbReference>
<evidence type="ECO:0000256" key="3">
    <source>
        <dbReference type="ARBA" id="ARBA00023157"/>
    </source>
</evidence>
<dbReference type="GO" id="GO:0016715">
    <property type="term" value="F:oxidoreductase activity, acting on paired donors, with incorporation or reduction of molecular oxygen, reduced ascorbate as one donor, and incorporation of one atom of oxygen"/>
    <property type="evidence" value="ECO:0007669"/>
    <property type="project" value="InterPro"/>
</dbReference>
<evidence type="ECO:0000256" key="2">
    <source>
        <dbReference type="ARBA" id="ARBA00022729"/>
    </source>
</evidence>
<dbReference type="Gene3D" id="2.60.120.230">
    <property type="match status" value="1"/>
</dbReference>
<feature type="binding site" evidence="5">
    <location>
        <position position="33"/>
    </location>
    <ligand>
        <name>Cu(2+)</name>
        <dbReference type="ChEBI" id="CHEBI:29036"/>
        <label>1</label>
        <note>catalytic</note>
    </ligand>
</feature>
<dbReference type="GO" id="GO:0005576">
    <property type="term" value="C:extracellular region"/>
    <property type="evidence" value="ECO:0007669"/>
    <property type="project" value="TreeGrafter"/>
</dbReference>
<keyword evidence="1 5" id="KW-0479">Metal-binding</keyword>
<evidence type="ECO:0000256" key="4">
    <source>
        <dbReference type="ARBA" id="ARBA00023180"/>
    </source>
</evidence>
<dbReference type="InterPro" id="IPR000720">
    <property type="entry name" value="PHM/PAL"/>
</dbReference>
<accession>A0A3P7L3F2</accession>
<evidence type="ECO:0000256" key="6">
    <source>
        <dbReference type="PIRSR" id="PIRSR600720-3"/>
    </source>
</evidence>
<organism evidence="8 9">
    <name type="scientific">Strongylus vulgaris</name>
    <name type="common">Blood worm</name>
    <dbReference type="NCBI Taxonomy" id="40348"/>
    <lineage>
        <taxon>Eukaryota</taxon>
        <taxon>Metazoa</taxon>
        <taxon>Ecdysozoa</taxon>
        <taxon>Nematoda</taxon>
        <taxon>Chromadorea</taxon>
        <taxon>Rhabditida</taxon>
        <taxon>Rhabditina</taxon>
        <taxon>Rhabditomorpha</taxon>
        <taxon>Strongyloidea</taxon>
        <taxon>Strongylidae</taxon>
        <taxon>Strongylus</taxon>
    </lineage>
</organism>
<feature type="binding site" evidence="5">
    <location>
        <position position="35"/>
    </location>
    <ligand>
        <name>Cu(2+)</name>
        <dbReference type="ChEBI" id="CHEBI:29036"/>
        <label>1</label>
        <note>catalytic</note>
    </ligand>
</feature>
<gene>
    <name evidence="8" type="ORF">SVUK_LOCUS12283</name>
</gene>
<feature type="domain" description="Copper type II ascorbate-dependent monooxygenase C-terminal" evidence="7">
    <location>
        <begin position="12"/>
        <end position="153"/>
    </location>
</feature>
<keyword evidence="3 6" id="KW-1015">Disulfide bond</keyword>
<dbReference type="AlphaFoldDB" id="A0A3P7L3F2"/>
<keyword evidence="5" id="KW-0186">Copper</keyword>
<dbReference type="InterPro" id="IPR014784">
    <property type="entry name" value="Cu2_ascorb_mOase-like_C"/>
</dbReference>
<evidence type="ECO:0000256" key="1">
    <source>
        <dbReference type="ARBA" id="ARBA00022723"/>
    </source>
</evidence>
<dbReference type="OrthoDB" id="10044505at2759"/>
<evidence type="ECO:0000313" key="8">
    <source>
        <dbReference type="EMBL" id="VDM77285.1"/>
    </source>
</evidence>
<dbReference type="PRINTS" id="PR00790">
    <property type="entry name" value="PAMONOXGNASE"/>
</dbReference>
<name>A0A3P7L3F2_STRVU</name>
<dbReference type="PANTHER" id="PTHR10680:SF14">
    <property type="entry name" value="PEPTIDYL-GLYCINE ALPHA-AMIDATING MONOOXYGENASE"/>
    <property type="match status" value="1"/>
</dbReference>
<reference evidence="8 9" key="1">
    <citation type="submission" date="2018-11" db="EMBL/GenBank/DDBJ databases">
        <authorList>
            <consortium name="Pathogen Informatics"/>
        </authorList>
    </citation>
    <scope>NUCLEOTIDE SEQUENCE [LARGE SCALE GENOMIC DNA]</scope>
</reference>
<dbReference type="EMBL" id="UYYB01098857">
    <property type="protein sequence ID" value="VDM77285.1"/>
    <property type="molecule type" value="Genomic_DNA"/>
</dbReference>
<keyword evidence="9" id="KW-1185">Reference proteome</keyword>
<dbReference type="GO" id="GO:0016020">
    <property type="term" value="C:membrane"/>
    <property type="evidence" value="ECO:0007669"/>
    <property type="project" value="InterPro"/>
</dbReference>
<keyword evidence="2" id="KW-0732">Signal</keyword>
<dbReference type="GO" id="GO:0006518">
    <property type="term" value="P:peptide metabolic process"/>
    <property type="evidence" value="ECO:0007669"/>
    <property type="project" value="InterPro"/>
</dbReference>
<proteinExistence type="predicted"/>
<keyword evidence="4" id="KW-0325">Glycoprotein</keyword>
<feature type="binding site" evidence="5">
    <location>
        <position position="110"/>
    </location>
    <ligand>
        <name>Cu(2+)</name>
        <dbReference type="ChEBI" id="CHEBI:29036"/>
        <label>1</label>
        <note>catalytic</note>
    </ligand>
</feature>